<dbReference type="AlphaFoldDB" id="A0A2V3PRF8"/>
<dbReference type="InterPro" id="IPR025049">
    <property type="entry name" value="Mfa-like_1"/>
</dbReference>
<dbReference type="InterPro" id="IPR011871">
    <property type="entry name" value="Fib_succ_major"/>
</dbReference>
<feature type="domain" description="Fibrobacter succinogenes major paralogous" evidence="1">
    <location>
        <begin position="477"/>
        <end position="647"/>
    </location>
</feature>
<dbReference type="EMBL" id="QICL01000011">
    <property type="protein sequence ID" value="PXV64143.1"/>
    <property type="molecule type" value="Genomic_DNA"/>
</dbReference>
<gene>
    <name evidence="2" type="ORF">CLV62_111101</name>
</gene>
<evidence type="ECO:0000313" key="2">
    <source>
        <dbReference type="EMBL" id="PXV64143.1"/>
    </source>
</evidence>
<sequence length="648" mass="71767">MKGLLTKTMSLFPVIFGIFTVLNITSCDNISDTISPEEGVTENTITLSPYINEGLTNRMGGSSFQENDEIGVYAVAHLSNNQIIGDIQDSYAPNIKHIYNGTSWTLPQGVYFPWAGGQTKVELYAYYPYNQAATTSNAKDYPFSAKLDQSKAESLMTSDFLWAKSEATSPTKNKIPLSFTHQMSKVIINIKSERDFTEEEVQNFSANFLNLHLDAKVDLSSGTVSIASGSQVKNLIPRKRNNPTTGYGITFEAIVLPQTITASAELFAIRSAEGTTPYTYKAANKVIFSSQKQYTFNITISRTGISVTTDEIQDWTTTPDIEGNINKPVKKAIDISSINWSLTRVYKVMDKGIQIAEVSKEYLLSGTAIDVQAIVVYPMDANSNADLTRGFVAQIMQTTLNGNNEYDPNTAITTHGGSVSWHKPTNLMAYTAGKSDIINKVQIDKSDVSAAGADAIYSLTLEPDMVTDIDENKYGVVKIGTQYWMRENLRVERHRDGSPAETYYYNNSIANKNLLGGLYTWNTATNPSNLAPKGWHVPTHDEFKTLSIYAAGTATAPYYNAGKKLKAMRMWSTTVNNSNITGFDALPGGRRLDNGTFNEINLYGQWWSTTEYNAAYGKRVYIDYGNTGVWVEANLLKTYAESVRCLRN</sequence>
<proteinExistence type="predicted"/>
<comment type="caution">
    <text evidence="2">The sequence shown here is derived from an EMBL/GenBank/DDBJ whole genome shotgun (WGS) entry which is preliminary data.</text>
</comment>
<dbReference type="Pfam" id="PF13149">
    <property type="entry name" value="Mfa_like_1"/>
    <property type="match status" value="1"/>
</dbReference>
<dbReference type="OrthoDB" id="9805760at2"/>
<dbReference type="Proteomes" id="UP000247973">
    <property type="component" value="Unassembled WGS sequence"/>
</dbReference>
<name>A0A2V3PRF8_9BACT</name>
<dbReference type="Gene3D" id="2.60.40.2620">
    <property type="entry name" value="Fimbrillin-like"/>
    <property type="match status" value="1"/>
</dbReference>
<dbReference type="CDD" id="cd13121">
    <property type="entry name" value="BF2867_like_C"/>
    <property type="match status" value="1"/>
</dbReference>
<dbReference type="Gene3D" id="2.60.40.2630">
    <property type="match status" value="1"/>
</dbReference>
<dbReference type="NCBIfam" id="TIGR02145">
    <property type="entry name" value="Fib_succ_major"/>
    <property type="match status" value="1"/>
</dbReference>
<keyword evidence="3" id="KW-1185">Reference proteome</keyword>
<organism evidence="2 3">
    <name type="scientific">Dysgonomonas alginatilytica</name>
    <dbReference type="NCBI Taxonomy" id="1605892"/>
    <lineage>
        <taxon>Bacteria</taxon>
        <taxon>Pseudomonadati</taxon>
        <taxon>Bacteroidota</taxon>
        <taxon>Bacteroidia</taxon>
        <taxon>Bacteroidales</taxon>
        <taxon>Dysgonomonadaceae</taxon>
        <taxon>Dysgonomonas</taxon>
    </lineage>
</organism>
<protein>
    <submittedName>
        <fullName evidence="2">Uncharacterized protein (TIGR02145 family)</fullName>
    </submittedName>
</protein>
<dbReference type="InterPro" id="IPR042278">
    <property type="entry name" value="Mfa-like_1_N"/>
</dbReference>
<accession>A0A2V3PRF8</accession>
<evidence type="ECO:0000259" key="1">
    <source>
        <dbReference type="Pfam" id="PF09603"/>
    </source>
</evidence>
<reference evidence="2 3" key="1">
    <citation type="submission" date="2018-03" db="EMBL/GenBank/DDBJ databases">
        <title>Genomic Encyclopedia of Archaeal and Bacterial Type Strains, Phase II (KMG-II): from individual species to whole genera.</title>
        <authorList>
            <person name="Goeker M."/>
        </authorList>
    </citation>
    <scope>NUCLEOTIDE SEQUENCE [LARGE SCALE GENOMIC DNA]</scope>
    <source>
        <strain evidence="2 3">DSM 100214</strain>
    </source>
</reference>
<evidence type="ECO:0000313" key="3">
    <source>
        <dbReference type="Proteomes" id="UP000247973"/>
    </source>
</evidence>
<dbReference type="CDD" id="cd13120">
    <property type="entry name" value="BF2867_like_N"/>
    <property type="match status" value="1"/>
</dbReference>
<dbReference type="RefSeq" id="WP_110310701.1">
    <property type="nucleotide sequence ID" value="NZ_QICL01000011.1"/>
</dbReference>
<dbReference type="Pfam" id="PF09603">
    <property type="entry name" value="Fib_succ_major"/>
    <property type="match status" value="1"/>
</dbReference>